<evidence type="ECO:0000313" key="9">
    <source>
        <dbReference type="Proteomes" id="UP001515480"/>
    </source>
</evidence>
<comment type="similarity">
    <text evidence="2">Belongs to the SMIM7 family.</text>
</comment>
<evidence type="ECO:0000256" key="2">
    <source>
        <dbReference type="ARBA" id="ARBA00008578"/>
    </source>
</evidence>
<keyword evidence="9" id="KW-1185">Reference proteome</keyword>
<keyword evidence="5 6" id="KW-0472">Membrane</keyword>
<evidence type="ECO:0000313" key="8">
    <source>
        <dbReference type="EMBL" id="KAL1515858.1"/>
    </source>
</evidence>
<protein>
    <submittedName>
        <fullName evidence="8">Uncharacterized protein</fullName>
    </submittedName>
</protein>
<comment type="subcellular location">
    <subcellularLocation>
        <location evidence="1">Membrane</location>
        <topology evidence="1">Single-pass membrane protein</topology>
    </subcellularLocation>
</comment>
<keyword evidence="7" id="KW-0732">Signal</keyword>
<gene>
    <name evidence="8" type="ORF">AB1Y20_002473</name>
</gene>
<sequence length="73" mass="8202">MLFALSDLLLAGTLLVNAGAVINYKLPMPLASDSSESTKDRCIELIRSIRVFRIPLALWNLFVILPLMVIWFP</sequence>
<comment type="caution">
    <text evidence="8">The sequence shown here is derived from an EMBL/GenBank/DDBJ whole genome shotgun (WGS) entry which is preliminary data.</text>
</comment>
<feature type="chain" id="PRO_5044339078" evidence="7">
    <location>
        <begin position="19"/>
        <end position="73"/>
    </location>
</feature>
<feature type="transmembrane region" description="Helical" evidence="6">
    <location>
        <begin position="54"/>
        <end position="72"/>
    </location>
</feature>
<name>A0AB34J821_PRYPA</name>
<proteinExistence type="inferred from homology"/>
<feature type="signal peptide" evidence="7">
    <location>
        <begin position="1"/>
        <end position="18"/>
    </location>
</feature>
<dbReference type="InterPro" id="IPR037659">
    <property type="entry name" value="SMIM7"/>
</dbReference>
<evidence type="ECO:0000256" key="3">
    <source>
        <dbReference type="ARBA" id="ARBA00022692"/>
    </source>
</evidence>
<evidence type="ECO:0000256" key="5">
    <source>
        <dbReference type="ARBA" id="ARBA00023136"/>
    </source>
</evidence>
<dbReference type="Proteomes" id="UP001515480">
    <property type="component" value="Unassembled WGS sequence"/>
</dbReference>
<keyword evidence="4 6" id="KW-1133">Transmembrane helix</keyword>
<evidence type="ECO:0000256" key="6">
    <source>
        <dbReference type="SAM" id="Phobius"/>
    </source>
</evidence>
<accession>A0AB34J821</accession>
<keyword evidence="3 6" id="KW-0812">Transmembrane</keyword>
<dbReference type="PANTHER" id="PTHR28622">
    <property type="entry name" value="SMALL INTEGRAL MEMBRANE PROTEIN 7"/>
    <property type="match status" value="1"/>
</dbReference>
<evidence type="ECO:0000256" key="1">
    <source>
        <dbReference type="ARBA" id="ARBA00004167"/>
    </source>
</evidence>
<reference evidence="8 9" key="1">
    <citation type="journal article" date="2024" name="Science">
        <title>Giant polyketide synthase enzymes in the biosynthesis of giant marine polyether toxins.</title>
        <authorList>
            <person name="Fallon T.R."/>
            <person name="Shende V.V."/>
            <person name="Wierzbicki I.H."/>
            <person name="Pendleton A.L."/>
            <person name="Watervoot N.F."/>
            <person name="Auber R.P."/>
            <person name="Gonzalez D.J."/>
            <person name="Wisecaver J.H."/>
            <person name="Moore B.S."/>
        </authorList>
    </citation>
    <scope>NUCLEOTIDE SEQUENCE [LARGE SCALE GENOMIC DNA]</scope>
    <source>
        <strain evidence="8 9">12B1</strain>
    </source>
</reference>
<evidence type="ECO:0000256" key="4">
    <source>
        <dbReference type="ARBA" id="ARBA00022989"/>
    </source>
</evidence>
<dbReference type="AlphaFoldDB" id="A0AB34J821"/>
<evidence type="ECO:0000256" key="7">
    <source>
        <dbReference type="SAM" id="SignalP"/>
    </source>
</evidence>
<dbReference type="EMBL" id="JBGBPQ010000011">
    <property type="protein sequence ID" value="KAL1515858.1"/>
    <property type="molecule type" value="Genomic_DNA"/>
</dbReference>
<dbReference type="GO" id="GO:0016020">
    <property type="term" value="C:membrane"/>
    <property type="evidence" value="ECO:0007669"/>
    <property type="project" value="UniProtKB-SubCell"/>
</dbReference>
<organism evidence="8 9">
    <name type="scientific">Prymnesium parvum</name>
    <name type="common">Toxic golden alga</name>
    <dbReference type="NCBI Taxonomy" id="97485"/>
    <lineage>
        <taxon>Eukaryota</taxon>
        <taxon>Haptista</taxon>
        <taxon>Haptophyta</taxon>
        <taxon>Prymnesiophyceae</taxon>
        <taxon>Prymnesiales</taxon>
        <taxon>Prymnesiaceae</taxon>
        <taxon>Prymnesium</taxon>
    </lineage>
</organism>
<dbReference type="PANTHER" id="PTHR28622:SF1">
    <property type="entry name" value="SMALL INTEGRAL MEMBRANE PROTEIN 7"/>
    <property type="match status" value="1"/>
</dbReference>